<dbReference type="InterPro" id="IPR009057">
    <property type="entry name" value="Homeodomain-like_sf"/>
</dbReference>
<dbReference type="GO" id="GO:0003700">
    <property type="term" value="F:DNA-binding transcription factor activity"/>
    <property type="evidence" value="ECO:0007669"/>
    <property type="project" value="InterPro"/>
</dbReference>
<comment type="caution">
    <text evidence="5">The sequence shown here is derived from an EMBL/GenBank/DDBJ whole genome shotgun (WGS) entry which is preliminary data.</text>
</comment>
<evidence type="ECO:0000256" key="1">
    <source>
        <dbReference type="ARBA" id="ARBA00023015"/>
    </source>
</evidence>
<protein>
    <submittedName>
        <fullName evidence="5">AraC family transcriptional regulator</fullName>
    </submittedName>
</protein>
<dbReference type="EMBL" id="VTTN01000005">
    <property type="protein sequence ID" value="KAA0595601.1"/>
    <property type="molecule type" value="Genomic_DNA"/>
</dbReference>
<evidence type="ECO:0000256" key="2">
    <source>
        <dbReference type="ARBA" id="ARBA00023125"/>
    </source>
</evidence>
<dbReference type="OrthoDB" id="9805730at2"/>
<keyword evidence="1" id="KW-0805">Transcription regulation</keyword>
<dbReference type="PROSITE" id="PS01124">
    <property type="entry name" value="HTH_ARAC_FAMILY_2"/>
    <property type="match status" value="1"/>
</dbReference>
<gene>
    <name evidence="5" type="ORF">FZ942_14440</name>
</gene>
<keyword evidence="2" id="KW-0238">DNA-binding</keyword>
<dbReference type="SMART" id="SM00342">
    <property type="entry name" value="HTH_ARAC"/>
    <property type="match status" value="1"/>
</dbReference>
<organism evidence="5 6">
    <name type="scientific">Azospirillum lipoferum</name>
    <dbReference type="NCBI Taxonomy" id="193"/>
    <lineage>
        <taxon>Bacteria</taxon>
        <taxon>Pseudomonadati</taxon>
        <taxon>Pseudomonadota</taxon>
        <taxon>Alphaproteobacteria</taxon>
        <taxon>Rhodospirillales</taxon>
        <taxon>Azospirillaceae</taxon>
        <taxon>Azospirillum</taxon>
    </lineage>
</organism>
<reference evidence="5 6" key="1">
    <citation type="submission" date="2019-08" db="EMBL/GenBank/DDBJ databases">
        <authorList>
            <person name="Grouzdev D."/>
            <person name="Tikhonova E."/>
            <person name="Kravchenko I."/>
        </authorList>
    </citation>
    <scope>NUCLEOTIDE SEQUENCE [LARGE SCALE GENOMIC DNA]</scope>
    <source>
        <strain evidence="5 6">59b</strain>
    </source>
</reference>
<keyword evidence="3" id="KW-0804">Transcription</keyword>
<dbReference type="AlphaFoldDB" id="A0A5A9GMH4"/>
<dbReference type="InterPro" id="IPR020449">
    <property type="entry name" value="Tscrpt_reg_AraC-type_HTH"/>
</dbReference>
<dbReference type="RefSeq" id="WP_149231787.1">
    <property type="nucleotide sequence ID" value="NZ_JALJXJ010000006.1"/>
</dbReference>
<dbReference type="Proteomes" id="UP000324927">
    <property type="component" value="Unassembled WGS sequence"/>
</dbReference>
<keyword evidence="6" id="KW-1185">Reference proteome</keyword>
<dbReference type="PRINTS" id="PR00032">
    <property type="entry name" value="HTHARAC"/>
</dbReference>
<dbReference type="PANTHER" id="PTHR47894:SF4">
    <property type="entry name" value="HTH-TYPE TRANSCRIPTIONAL REGULATOR GADX"/>
    <property type="match status" value="1"/>
</dbReference>
<dbReference type="GO" id="GO:0005829">
    <property type="term" value="C:cytosol"/>
    <property type="evidence" value="ECO:0007669"/>
    <property type="project" value="TreeGrafter"/>
</dbReference>
<dbReference type="Pfam" id="PF12625">
    <property type="entry name" value="Arabinose_bd"/>
    <property type="match status" value="1"/>
</dbReference>
<dbReference type="SUPFAM" id="SSF46689">
    <property type="entry name" value="Homeodomain-like"/>
    <property type="match status" value="1"/>
</dbReference>
<dbReference type="InterPro" id="IPR032687">
    <property type="entry name" value="AraC-type_N"/>
</dbReference>
<dbReference type="InterPro" id="IPR018060">
    <property type="entry name" value="HTH_AraC"/>
</dbReference>
<feature type="domain" description="HTH araC/xylS-type" evidence="4">
    <location>
        <begin position="245"/>
        <end position="343"/>
    </location>
</feature>
<evidence type="ECO:0000259" key="4">
    <source>
        <dbReference type="PROSITE" id="PS01124"/>
    </source>
</evidence>
<evidence type="ECO:0000313" key="5">
    <source>
        <dbReference type="EMBL" id="KAA0595601.1"/>
    </source>
</evidence>
<sequence>MPPSNTLPSSQRSALIRASALAPLFTHLLQYKMDIAEFLGRHGLIQGMVTDPYSRLPLAQYVRLFESVASDLKEPNLGIKLGLKIRPADIGPMGVLFSLSPTVRVGFERLSTYAKALQGGTQSTLFEVGEDLVWSYRIADAALWPRRQDAEYTLVANCQLVRSCFAPDWRPVEVHFEHAEEGDAALLQRVFRAPVLFRQSGNRFVMRRDDASRVHRTEDRGLTTILERHITDLIGQEYAEETIVEQVRALIALYLGQKPITVETLASDLRMSSRNLQRRLAEENTSLRDLLTQHRQQMAQVYLSQKGARISEVASTLGYSDETAFWRAFRKWTGVEPSAFRRDARRDDDGTAGEADPD</sequence>
<evidence type="ECO:0000256" key="3">
    <source>
        <dbReference type="ARBA" id="ARBA00023163"/>
    </source>
</evidence>
<name>A0A5A9GMH4_AZOLI</name>
<proteinExistence type="predicted"/>
<dbReference type="Pfam" id="PF12833">
    <property type="entry name" value="HTH_18"/>
    <property type="match status" value="1"/>
</dbReference>
<dbReference type="GO" id="GO:0000976">
    <property type="term" value="F:transcription cis-regulatory region binding"/>
    <property type="evidence" value="ECO:0007669"/>
    <property type="project" value="TreeGrafter"/>
</dbReference>
<evidence type="ECO:0000313" key="6">
    <source>
        <dbReference type="Proteomes" id="UP000324927"/>
    </source>
</evidence>
<dbReference type="PANTHER" id="PTHR47894">
    <property type="entry name" value="HTH-TYPE TRANSCRIPTIONAL REGULATOR GADX"/>
    <property type="match status" value="1"/>
</dbReference>
<dbReference type="Gene3D" id="1.10.10.60">
    <property type="entry name" value="Homeodomain-like"/>
    <property type="match status" value="1"/>
</dbReference>
<accession>A0A5A9GMH4</accession>